<dbReference type="Gene3D" id="2.30.40.10">
    <property type="entry name" value="Urease, subunit C, domain 1"/>
    <property type="match status" value="1"/>
</dbReference>
<dbReference type="Pfam" id="PF13382">
    <property type="entry name" value="Adenine_deam_C"/>
    <property type="match status" value="1"/>
</dbReference>
<dbReference type="KEGG" id="hdf:AArcSl_2502"/>
<dbReference type="HAMAP" id="MF_01518">
    <property type="entry name" value="Adenine_deamin"/>
    <property type="match status" value="1"/>
</dbReference>
<dbReference type="InterPro" id="IPR006680">
    <property type="entry name" value="Amidohydro-rel"/>
</dbReference>
<keyword evidence="4 6" id="KW-0464">Manganese</keyword>
<keyword evidence="10" id="KW-1185">Reference proteome</keyword>
<dbReference type="GO" id="GO:0006146">
    <property type="term" value="P:adenine catabolic process"/>
    <property type="evidence" value="ECO:0007669"/>
    <property type="project" value="InterPro"/>
</dbReference>
<comment type="similarity">
    <text evidence="1 6">Belongs to the metallo-dependent hydrolases superfamily. Adenine deaminase family.</text>
</comment>
<accession>A0A343TM01</accession>
<evidence type="ECO:0000259" key="7">
    <source>
        <dbReference type="Pfam" id="PF01979"/>
    </source>
</evidence>
<keyword evidence="3 6" id="KW-0378">Hydrolase</keyword>
<dbReference type="InterPro" id="IPR032466">
    <property type="entry name" value="Metal_Hydrolase"/>
</dbReference>
<dbReference type="EC" id="3.5.4.2" evidence="2 6"/>
<dbReference type="InterPro" id="IPR006679">
    <property type="entry name" value="Adenine_deam"/>
</dbReference>
<dbReference type="NCBIfam" id="TIGR01178">
    <property type="entry name" value="ade"/>
    <property type="match status" value="1"/>
</dbReference>
<evidence type="ECO:0000313" key="9">
    <source>
        <dbReference type="EMBL" id="AUX10123.1"/>
    </source>
</evidence>
<dbReference type="Pfam" id="PF01979">
    <property type="entry name" value="Amidohydro_1"/>
    <property type="match status" value="1"/>
</dbReference>
<organism evidence="9 10">
    <name type="scientific">Halalkaliarchaeum desulfuricum</name>
    <dbReference type="NCBI Taxonomy" id="2055893"/>
    <lineage>
        <taxon>Archaea</taxon>
        <taxon>Methanobacteriati</taxon>
        <taxon>Methanobacteriota</taxon>
        <taxon>Stenosarchaea group</taxon>
        <taxon>Halobacteria</taxon>
        <taxon>Halobacteriales</taxon>
        <taxon>Haloferacaceae</taxon>
        <taxon>Halalkaliarchaeum</taxon>
    </lineage>
</organism>
<evidence type="ECO:0000256" key="3">
    <source>
        <dbReference type="ARBA" id="ARBA00022801"/>
    </source>
</evidence>
<reference evidence="10" key="1">
    <citation type="submission" date="2017-11" db="EMBL/GenBank/DDBJ databases">
        <title>Phenotypic and genomic properties of facultatively anaerobic sulfur-reducing natronoarchaea from hypersaline soda lakes.</title>
        <authorList>
            <person name="Sorokin D.Y."/>
            <person name="Kublanov I.V."/>
            <person name="Roman P."/>
            <person name="Sinninghe Damste J.S."/>
            <person name="Golyshin P.N."/>
            <person name="Rojo D."/>
            <person name="Ciordia S."/>
            <person name="Mena M.D.C."/>
            <person name="Ferrer M."/>
            <person name="Messina E."/>
            <person name="Smedile F."/>
            <person name="La Spada G."/>
            <person name="La Cono V."/>
            <person name="Yakimov M.M."/>
        </authorList>
    </citation>
    <scope>NUCLEOTIDE SEQUENCE [LARGE SCALE GENOMIC DNA]</scope>
    <source>
        <strain evidence="10">AArc-Sl</strain>
    </source>
</reference>
<dbReference type="PANTHER" id="PTHR11113:SF2">
    <property type="entry name" value="ADENINE DEAMINASE"/>
    <property type="match status" value="1"/>
</dbReference>
<dbReference type="SUPFAM" id="SSF51556">
    <property type="entry name" value="Metallo-dependent hydrolases"/>
    <property type="match status" value="1"/>
</dbReference>
<evidence type="ECO:0000313" key="10">
    <source>
        <dbReference type="Proteomes" id="UP000263012"/>
    </source>
</evidence>
<evidence type="ECO:0000256" key="5">
    <source>
        <dbReference type="ARBA" id="ARBA00047720"/>
    </source>
</evidence>
<comment type="cofactor">
    <cofactor evidence="6">
        <name>Mn(2+)</name>
        <dbReference type="ChEBI" id="CHEBI:29035"/>
    </cofactor>
</comment>
<feature type="domain" description="Adenine deaminase C-terminal" evidence="8">
    <location>
        <begin position="402"/>
        <end position="557"/>
    </location>
</feature>
<gene>
    <name evidence="9" type="primary">adeC</name>
    <name evidence="6" type="synonym">ade</name>
    <name evidence="9" type="ORF">AArcSl_2502</name>
</gene>
<dbReference type="InterPro" id="IPR011059">
    <property type="entry name" value="Metal-dep_hydrolase_composite"/>
</dbReference>
<evidence type="ECO:0000256" key="1">
    <source>
        <dbReference type="ARBA" id="ARBA00006773"/>
    </source>
</evidence>
<protein>
    <recommendedName>
        <fullName evidence="2 6">Adenine deaminase</fullName>
        <shortName evidence="6">Adenase</shortName>
        <shortName evidence="6">Adenine aminase</shortName>
        <ecNumber evidence="2 6">3.5.4.2</ecNumber>
    </recommendedName>
</protein>
<dbReference type="SUPFAM" id="SSF51338">
    <property type="entry name" value="Composite domain of metallo-dependent hydrolases"/>
    <property type="match status" value="1"/>
</dbReference>
<proteinExistence type="inferred from homology"/>
<evidence type="ECO:0000256" key="6">
    <source>
        <dbReference type="HAMAP-Rule" id="MF_01518"/>
    </source>
</evidence>
<evidence type="ECO:0000256" key="2">
    <source>
        <dbReference type="ARBA" id="ARBA00012782"/>
    </source>
</evidence>
<sequence length="569" mass="60290">MVVMGDTVDLLIRGRLVNVTAGTLDDGAVAVDDGEIVALEERPAEREIETAYVAPGLIDAHMHVESSMVTLPRYGAAVVPRGVTSVIHDPHEIANVLGADGVRALLSDAEHTPLKARFTVPSSVPASHLQDAGAAVGPEEVAALLDEPKTVALGEVMNVPGVLAGDETVMRKIRAARERDMTVDGHAPRVTGSDLQEVARHLDNDHESIAIEEAREKVKAGLRVYLREGSASRNLKDLVGLVEEVDTRRLSLCTDDRDVVDLVEKGGIDFVVEKAMSLGVDPVEAVQMATINTAESYDLPFGRITPGVPADLVLLSDLEDWDVDHVVIDGEVIPTEGADEPPASEIETDTVRFDPLEPADLAIEHAGSGPVTVRVVDAVGGLQTARMETTVPVETTSPPEGLDGALVADTDADVIPLAVIERHGNQGEIGRGFVHRLGIERGAVGSTVAHDAHNCIVAGASHEAMTRVANHLRSIDGGIAAYDPTTDEVTSLALPVAGLMSDQQLTAVKDVFESVESAARDIGLTHEGGLMELSFLALEVIPEYRLTNRGLVDVGSFDHVDVVVGDQRV</sequence>
<dbReference type="GO" id="GO:0000034">
    <property type="term" value="F:adenine deaminase activity"/>
    <property type="evidence" value="ECO:0007669"/>
    <property type="project" value="UniProtKB-UniRule"/>
</dbReference>
<dbReference type="Proteomes" id="UP000263012">
    <property type="component" value="Chromosome"/>
</dbReference>
<name>A0A343TM01_9EURY</name>
<dbReference type="AlphaFoldDB" id="A0A343TM01"/>
<dbReference type="Gene3D" id="3.20.20.140">
    <property type="entry name" value="Metal-dependent hydrolases"/>
    <property type="match status" value="1"/>
</dbReference>
<evidence type="ECO:0000259" key="8">
    <source>
        <dbReference type="Pfam" id="PF13382"/>
    </source>
</evidence>
<dbReference type="PANTHER" id="PTHR11113">
    <property type="entry name" value="N-ACETYLGLUCOSAMINE-6-PHOSPHATE DEACETYLASE"/>
    <property type="match status" value="1"/>
</dbReference>
<evidence type="ECO:0000256" key="4">
    <source>
        <dbReference type="ARBA" id="ARBA00023211"/>
    </source>
</evidence>
<comment type="catalytic activity">
    <reaction evidence="5 6">
        <text>adenine + H2O + H(+) = hypoxanthine + NH4(+)</text>
        <dbReference type="Rhea" id="RHEA:23688"/>
        <dbReference type="ChEBI" id="CHEBI:15377"/>
        <dbReference type="ChEBI" id="CHEBI:15378"/>
        <dbReference type="ChEBI" id="CHEBI:16708"/>
        <dbReference type="ChEBI" id="CHEBI:17368"/>
        <dbReference type="ChEBI" id="CHEBI:28938"/>
        <dbReference type="EC" id="3.5.4.2"/>
    </reaction>
</comment>
<dbReference type="InterPro" id="IPR026912">
    <property type="entry name" value="Adenine_deam_C"/>
</dbReference>
<feature type="domain" description="Amidohydrolase-related" evidence="7">
    <location>
        <begin position="52"/>
        <end position="332"/>
    </location>
</feature>
<dbReference type="EMBL" id="CP025066">
    <property type="protein sequence ID" value="AUX10123.1"/>
    <property type="molecule type" value="Genomic_DNA"/>
</dbReference>